<keyword evidence="2" id="KW-0472">Membrane</keyword>
<protein>
    <submittedName>
        <fullName evidence="3">Uncharacterized protein</fullName>
    </submittedName>
</protein>
<keyword evidence="2" id="KW-0812">Transmembrane</keyword>
<evidence type="ECO:0000313" key="4">
    <source>
        <dbReference type="Proteomes" id="UP000267821"/>
    </source>
</evidence>
<proteinExistence type="predicted"/>
<feature type="transmembrane region" description="Helical" evidence="2">
    <location>
        <begin position="166"/>
        <end position="186"/>
    </location>
</feature>
<sequence length="245" mass="26798">MGKKHHQSKRQHRSRDGSSHHSSQTSINFTIPDHPSGIPPPLPSATSPLPSPLLPPLPTETSSFNSPLPPSTPPRQPRPVIVRQHGLYTYHNSTPRHETCGQVRDEFGIFNEKPWPGPLPCSPKGKEVVRDYGYDSEKGISNVNTEAFDGGEPKDSTPPSPRKRRLICVLMLTLMIVFFLATPIAIGKGISIAKKKNNNSNSNVNEASDSNGLSYGDWFCGGCRCVEGQDALAKCLEGLNINTRQ</sequence>
<accession>A0A3N4LFK3</accession>
<dbReference type="OrthoDB" id="10548160at2759"/>
<dbReference type="InParanoid" id="A0A3N4LFK3"/>
<keyword evidence="4" id="KW-1185">Reference proteome</keyword>
<dbReference type="Proteomes" id="UP000267821">
    <property type="component" value="Unassembled WGS sequence"/>
</dbReference>
<feature type="compositionally biased region" description="Basic residues" evidence="1">
    <location>
        <begin position="1"/>
        <end position="13"/>
    </location>
</feature>
<reference evidence="3 4" key="1">
    <citation type="journal article" date="2018" name="Nat. Ecol. Evol.">
        <title>Pezizomycetes genomes reveal the molecular basis of ectomycorrhizal truffle lifestyle.</title>
        <authorList>
            <person name="Murat C."/>
            <person name="Payen T."/>
            <person name="Noel B."/>
            <person name="Kuo A."/>
            <person name="Morin E."/>
            <person name="Chen J."/>
            <person name="Kohler A."/>
            <person name="Krizsan K."/>
            <person name="Balestrini R."/>
            <person name="Da Silva C."/>
            <person name="Montanini B."/>
            <person name="Hainaut M."/>
            <person name="Levati E."/>
            <person name="Barry K.W."/>
            <person name="Belfiori B."/>
            <person name="Cichocki N."/>
            <person name="Clum A."/>
            <person name="Dockter R.B."/>
            <person name="Fauchery L."/>
            <person name="Guy J."/>
            <person name="Iotti M."/>
            <person name="Le Tacon F."/>
            <person name="Lindquist E.A."/>
            <person name="Lipzen A."/>
            <person name="Malagnac F."/>
            <person name="Mello A."/>
            <person name="Molinier V."/>
            <person name="Miyauchi S."/>
            <person name="Poulain J."/>
            <person name="Riccioni C."/>
            <person name="Rubini A."/>
            <person name="Sitrit Y."/>
            <person name="Splivallo R."/>
            <person name="Traeger S."/>
            <person name="Wang M."/>
            <person name="Zifcakova L."/>
            <person name="Wipf D."/>
            <person name="Zambonelli A."/>
            <person name="Paolocci F."/>
            <person name="Nowrousian M."/>
            <person name="Ottonello S."/>
            <person name="Baldrian P."/>
            <person name="Spatafora J.W."/>
            <person name="Henrissat B."/>
            <person name="Nagy L.G."/>
            <person name="Aury J.M."/>
            <person name="Wincker P."/>
            <person name="Grigoriev I.V."/>
            <person name="Bonfante P."/>
            <person name="Martin F.M."/>
        </authorList>
    </citation>
    <scope>NUCLEOTIDE SEQUENCE [LARGE SCALE GENOMIC DNA]</scope>
    <source>
        <strain evidence="3 4">ATCC MYA-4762</strain>
    </source>
</reference>
<keyword evidence="2" id="KW-1133">Transmembrane helix</keyword>
<feature type="compositionally biased region" description="Pro residues" evidence="1">
    <location>
        <begin position="37"/>
        <end position="58"/>
    </location>
</feature>
<name>A0A3N4LFK3_9PEZI</name>
<feature type="region of interest" description="Disordered" evidence="1">
    <location>
        <begin position="1"/>
        <end position="79"/>
    </location>
</feature>
<dbReference type="AlphaFoldDB" id="A0A3N4LFK3"/>
<evidence type="ECO:0000256" key="2">
    <source>
        <dbReference type="SAM" id="Phobius"/>
    </source>
</evidence>
<evidence type="ECO:0000256" key="1">
    <source>
        <dbReference type="SAM" id="MobiDB-lite"/>
    </source>
</evidence>
<organism evidence="3 4">
    <name type="scientific">Terfezia boudieri ATCC MYA-4762</name>
    <dbReference type="NCBI Taxonomy" id="1051890"/>
    <lineage>
        <taxon>Eukaryota</taxon>
        <taxon>Fungi</taxon>
        <taxon>Dikarya</taxon>
        <taxon>Ascomycota</taxon>
        <taxon>Pezizomycotina</taxon>
        <taxon>Pezizomycetes</taxon>
        <taxon>Pezizales</taxon>
        <taxon>Pezizaceae</taxon>
        <taxon>Terfezia</taxon>
    </lineage>
</organism>
<evidence type="ECO:0000313" key="3">
    <source>
        <dbReference type="EMBL" id="RPB20222.1"/>
    </source>
</evidence>
<feature type="region of interest" description="Disordered" evidence="1">
    <location>
        <begin position="142"/>
        <end position="161"/>
    </location>
</feature>
<feature type="compositionally biased region" description="Pro residues" evidence="1">
    <location>
        <begin position="67"/>
        <end position="77"/>
    </location>
</feature>
<gene>
    <name evidence="3" type="ORF">L211DRAFT_530000</name>
</gene>
<dbReference type="EMBL" id="ML121575">
    <property type="protein sequence ID" value="RPB20222.1"/>
    <property type="molecule type" value="Genomic_DNA"/>
</dbReference>